<feature type="chain" id="PRO_5020808945" description="DUF1524 domain-containing protein" evidence="1">
    <location>
        <begin position="19"/>
        <end position="141"/>
    </location>
</feature>
<dbReference type="AlphaFoldDB" id="A0A4T0BI60"/>
<dbReference type="PANTHER" id="PTHR24094:SF15">
    <property type="entry name" value="AMP-DEPENDENT SYNTHETASE_LIGASE DOMAIN-CONTAINING PROTEIN-RELATED"/>
    <property type="match status" value="1"/>
</dbReference>
<reference evidence="2 3" key="1">
    <citation type="submission" date="2018-10" db="EMBL/GenBank/DDBJ databases">
        <title>Fifty Aureobasidium pullulans genomes reveal a recombining polyextremotolerant generalist.</title>
        <authorList>
            <person name="Gostincar C."/>
            <person name="Turk M."/>
            <person name="Zajc J."/>
            <person name="Gunde-Cimerman N."/>
        </authorList>
    </citation>
    <scope>NUCLEOTIDE SEQUENCE [LARGE SCALE GENOMIC DNA]</scope>
    <source>
        <strain evidence="2 3">EXF-3380</strain>
    </source>
</reference>
<name>A0A4T0BI60_AURPU</name>
<evidence type="ECO:0000256" key="1">
    <source>
        <dbReference type="SAM" id="SignalP"/>
    </source>
</evidence>
<organism evidence="2 3">
    <name type="scientific">Aureobasidium pullulans</name>
    <name type="common">Black yeast</name>
    <name type="synonym">Pullularia pullulans</name>
    <dbReference type="NCBI Taxonomy" id="5580"/>
    <lineage>
        <taxon>Eukaryota</taxon>
        <taxon>Fungi</taxon>
        <taxon>Dikarya</taxon>
        <taxon>Ascomycota</taxon>
        <taxon>Pezizomycotina</taxon>
        <taxon>Dothideomycetes</taxon>
        <taxon>Dothideomycetidae</taxon>
        <taxon>Dothideales</taxon>
        <taxon>Saccotheciaceae</taxon>
        <taxon>Aureobasidium</taxon>
    </lineage>
</organism>
<accession>A0A4T0BI60</accession>
<evidence type="ECO:0008006" key="4">
    <source>
        <dbReference type="Google" id="ProtNLM"/>
    </source>
</evidence>
<dbReference type="PANTHER" id="PTHR24094">
    <property type="entry name" value="SECRETED PROTEIN"/>
    <property type="match status" value="1"/>
</dbReference>
<gene>
    <name evidence="2" type="ORF">D6C83_06811</name>
</gene>
<proteinExistence type="predicted"/>
<protein>
    <recommendedName>
        <fullName evidence="4">DUF1524 domain-containing protein</fullName>
    </recommendedName>
</protein>
<keyword evidence="1" id="KW-0732">Signal</keyword>
<dbReference type="EMBL" id="QZBU01002635">
    <property type="protein sequence ID" value="TIA34101.1"/>
    <property type="molecule type" value="Genomic_DNA"/>
</dbReference>
<dbReference type="Proteomes" id="UP000304947">
    <property type="component" value="Unassembled WGS sequence"/>
</dbReference>
<sequence>MVSQSVLLLAATAGLGLAAPIERRGNLPEPVSAATAIQYLSSIKVAVESNVPAYDRDLFKHWITISGECNTRETVLKRDGTGVVTSSACAATSGSWYSDYDGKTWTAAADVDIDHLVPLKEAWVSGAKDWTNDRRQQFANE</sequence>
<evidence type="ECO:0000313" key="3">
    <source>
        <dbReference type="Proteomes" id="UP000304947"/>
    </source>
</evidence>
<comment type="caution">
    <text evidence="2">The sequence shown here is derived from an EMBL/GenBank/DDBJ whole genome shotgun (WGS) entry which is preliminary data.</text>
</comment>
<feature type="signal peptide" evidence="1">
    <location>
        <begin position="1"/>
        <end position="18"/>
    </location>
</feature>
<evidence type="ECO:0000313" key="2">
    <source>
        <dbReference type="EMBL" id="TIA34101.1"/>
    </source>
</evidence>